<evidence type="ECO:0000313" key="2">
    <source>
        <dbReference type="Proteomes" id="UP000254326"/>
    </source>
</evidence>
<evidence type="ECO:0000313" key="1">
    <source>
        <dbReference type="EMBL" id="RDL44334.1"/>
    </source>
</evidence>
<dbReference type="OrthoDB" id="7063776at2"/>
<organism evidence="1 2">
    <name type="scientific">Marinomonas piezotolerans</name>
    <dbReference type="NCBI Taxonomy" id="2213058"/>
    <lineage>
        <taxon>Bacteria</taxon>
        <taxon>Pseudomonadati</taxon>
        <taxon>Pseudomonadota</taxon>
        <taxon>Gammaproteobacteria</taxon>
        <taxon>Oceanospirillales</taxon>
        <taxon>Oceanospirillaceae</taxon>
        <taxon>Marinomonas</taxon>
    </lineage>
</organism>
<accession>A0A370U982</accession>
<reference evidence="1 2" key="1">
    <citation type="submission" date="2018-06" db="EMBL/GenBank/DDBJ databases">
        <title>Marinomonas sp. YLB-05 draft genome sequence.</title>
        <authorList>
            <person name="Yu L."/>
            <person name="Tang X."/>
        </authorList>
    </citation>
    <scope>NUCLEOTIDE SEQUENCE [LARGE SCALE GENOMIC DNA]</scope>
    <source>
        <strain evidence="1 2">YLB-05</strain>
    </source>
</reference>
<sequence length="124" mass="14628">MELRDSEIIKKFFSDRPKTNKALQNFVRSCAKANAAKGKKSLFGKSKYEPALEKVNQSYQNLCDAIDTDGDMFTVDIDSSWAEFKKSKDYAWYIDRMIKQFKLIYPNWRDAYSFWNTYIVFVSK</sequence>
<dbReference type="Proteomes" id="UP000254326">
    <property type="component" value="Unassembled WGS sequence"/>
</dbReference>
<dbReference type="AlphaFoldDB" id="A0A370U982"/>
<name>A0A370U982_9GAMM</name>
<dbReference type="EMBL" id="QKRA01000003">
    <property type="protein sequence ID" value="RDL44334.1"/>
    <property type="molecule type" value="Genomic_DNA"/>
</dbReference>
<protein>
    <submittedName>
        <fullName evidence="1">Uncharacterized protein</fullName>
    </submittedName>
</protein>
<gene>
    <name evidence="1" type="ORF">DN730_07980</name>
</gene>
<keyword evidence="2" id="KW-1185">Reference proteome</keyword>
<proteinExistence type="predicted"/>
<dbReference type="RefSeq" id="WP_115467597.1">
    <property type="nucleotide sequence ID" value="NZ_QKRA01000003.1"/>
</dbReference>
<comment type="caution">
    <text evidence="1">The sequence shown here is derived from an EMBL/GenBank/DDBJ whole genome shotgun (WGS) entry which is preliminary data.</text>
</comment>